<keyword evidence="1" id="KW-1133">Transmembrane helix</keyword>
<protein>
    <submittedName>
        <fullName evidence="3">C-type cytochrome domain-containing protein</fullName>
    </submittedName>
</protein>
<feature type="transmembrane region" description="Helical" evidence="1">
    <location>
        <begin position="77"/>
        <end position="96"/>
    </location>
</feature>
<keyword evidence="4" id="KW-1185">Reference proteome</keyword>
<accession>A0ABW3B7H4</accession>
<dbReference type="PANTHER" id="PTHR35889:SF3">
    <property type="entry name" value="F-BOX DOMAIN-CONTAINING PROTEIN"/>
    <property type="match status" value="1"/>
</dbReference>
<feature type="transmembrane region" description="Helical" evidence="1">
    <location>
        <begin position="12"/>
        <end position="29"/>
    </location>
</feature>
<dbReference type="EMBL" id="JBHTHY010000014">
    <property type="protein sequence ID" value="MFD0798664.1"/>
    <property type="molecule type" value="Genomic_DNA"/>
</dbReference>
<organism evidence="3 4">
    <name type="scientific">Maribacter chungangensis</name>
    <dbReference type="NCBI Taxonomy" id="1069117"/>
    <lineage>
        <taxon>Bacteria</taxon>
        <taxon>Pseudomonadati</taxon>
        <taxon>Bacteroidota</taxon>
        <taxon>Flavobacteriia</taxon>
        <taxon>Flavobacteriales</taxon>
        <taxon>Flavobacteriaceae</taxon>
        <taxon>Maribacter</taxon>
    </lineage>
</organism>
<dbReference type="Proteomes" id="UP001597012">
    <property type="component" value="Unassembled WGS sequence"/>
</dbReference>
<evidence type="ECO:0000313" key="4">
    <source>
        <dbReference type="Proteomes" id="UP001597012"/>
    </source>
</evidence>
<comment type="caution">
    <text evidence="3">The sequence shown here is derived from an EMBL/GenBank/DDBJ whole genome shotgun (WGS) entry which is preliminary data.</text>
</comment>
<dbReference type="PANTHER" id="PTHR35889">
    <property type="entry name" value="CYCLOINULO-OLIGOSACCHARIDE FRUCTANOTRANSFERASE-RELATED"/>
    <property type="match status" value="1"/>
</dbReference>
<gene>
    <name evidence="3" type="ORF">ACFQZJ_14420</name>
</gene>
<keyword evidence="1" id="KW-0472">Membrane</keyword>
<dbReference type="InterPro" id="IPR032675">
    <property type="entry name" value="LRR_dom_sf"/>
</dbReference>
<feature type="transmembrane region" description="Helical" evidence="1">
    <location>
        <begin position="41"/>
        <end position="65"/>
    </location>
</feature>
<dbReference type="Gene3D" id="3.80.10.10">
    <property type="entry name" value="Ribonuclease Inhibitor"/>
    <property type="match status" value="1"/>
</dbReference>
<dbReference type="RefSeq" id="WP_379935523.1">
    <property type="nucleotide sequence ID" value="NZ_JBHTHY010000014.1"/>
</dbReference>
<feature type="transmembrane region" description="Helical" evidence="1">
    <location>
        <begin position="108"/>
        <end position="125"/>
    </location>
</feature>
<proteinExistence type="predicted"/>
<evidence type="ECO:0000259" key="2">
    <source>
        <dbReference type="Pfam" id="PF07635"/>
    </source>
</evidence>
<evidence type="ECO:0000256" key="1">
    <source>
        <dbReference type="SAM" id="Phobius"/>
    </source>
</evidence>
<dbReference type="SUPFAM" id="SSF52047">
    <property type="entry name" value="RNI-like"/>
    <property type="match status" value="1"/>
</dbReference>
<feature type="domain" description="Cytochrome C Planctomycete-type" evidence="2">
    <location>
        <begin position="185"/>
        <end position="244"/>
    </location>
</feature>
<reference evidence="4" key="1">
    <citation type="journal article" date="2019" name="Int. J. Syst. Evol. Microbiol.">
        <title>The Global Catalogue of Microorganisms (GCM) 10K type strain sequencing project: providing services to taxonomists for standard genome sequencing and annotation.</title>
        <authorList>
            <consortium name="The Broad Institute Genomics Platform"/>
            <consortium name="The Broad Institute Genome Sequencing Center for Infectious Disease"/>
            <person name="Wu L."/>
            <person name="Ma J."/>
        </authorList>
    </citation>
    <scope>NUCLEOTIDE SEQUENCE [LARGE SCALE GENOMIC DNA]</scope>
    <source>
        <strain evidence="4">CCUG 61948</strain>
    </source>
</reference>
<evidence type="ECO:0000313" key="3">
    <source>
        <dbReference type="EMBL" id="MFD0798664.1"/>
    </source>
</evidence>
<dbReference type="Pfam" id="PF07635">
    <property type="entry name" value="PSCyt1"/>
    <property type="match status" value="1"/>
</dbReference>
<keyword evidence="1" id="KW-0812">Transmembrane</keyword>
<dbReference type="InterPro" id="IPR011429">
    <property type="entry name" value="Cyt_c_Planctomycete-type"/>
</dbReference>
<name>A0ABW3B7H4_9FLAO</name>
<sequence>MEIIKQLLGRLHPLIVHLPIGFILLGLLLQWHDRKTKQYNILIALVYKWAGISAVFACITGYLQYLGEGYAFDTVKWHLWSGIATALFSFLMYAKLAKLNAMATFAKIPISTFSIVFFILLSYTGHQGANLTHGEDFLVEPLPNNIKSVLGFETFEERAIALNEENWEEAQIYEDVINPILNNKCVSCHNPKKTKGGLLLHTKEGILTGGENGEVLLANNAEKSELFHRITLPIEDDLHMPPDGKTQPTKEEIQLMGAWIDAGHPFEGSIKDAGLHKALFASFFPKKHDFDFPDMEITAASIDSISVLEQTGIHVDLISTSYNFLSVSAINKPTFNDNDFNSLLSIKNNIARLDLGGTEVTDVLVEKLKQLPNLTVLKLDNTLVTGSTIDALNTLEHLKAINLTGSQFDTAHLDKLTDFSKLEQVFLYGTSADAKGIQMLRDGQITVDYGNYELPPIPSDSIVY</sequence>